<feature type="transmembrane region" description="Helical" evidence="5">
    <location>
        <begin position="223"/>
        <end position="244"/>
    </location>
</feature>
<protein>
    <submittedName>
        <fullName evidence="7">ABC transporter permease</fullName>
    </submittedName>
</protein>
<evidence type="ECO:0000313" key="8">
    <source>
        <dbReference type="Proteomes" id="UP000276770"/>
    </source>
</evidence>
<dbReference type="GO" id="GO:0016020">
    <property type="term" value="C:membrane"/>
    <property type="evidence" value="ECO:0007669"/>
    <property type="project" value="UniProtKB-SubCell"/>
</dbReference>
<evidence type="ECO:0000259" key="6">
    <source>
        <dbReference type="PROSITE" id="PS51012"/>
    </source>
</evidence>
<dbReference type="EMBL" id="RCVZ01000003">
    <property type="protein sequence ID" value="RLQ96888.1"/>
    <property type="molecule type" value="Genomic_DNA"/>
</dbReference>
<dbReference type="AlphaFoldDB" id="A0A3L7K1E6"/>
<dbReference type="PROSITE" id="PS51012">
    <property type="entry name" value="ABC_TM2"/>
    <property type="match status" value="1"/>
</dbReference>
<feature type="transmembrane region" description="Helical" evidence="5">
    <location>
        <begin position="179"/>
        <end position="202"/>
    </location>
</feature>
<dbReference type="Proteomes" id="UP000276770">
    <property type="component" value="Unassembled WGS sequence"/>
</dbReference>
<reference evidence="7 8" key="1">
    <citation type="submission" date="2018-10" db="EMBL/GenBank/DDBJ databases">
        <title>Falsibacillus sp. genome draft.</title>
        <authorList>
            <person name="Shi S."/>
        </authorList>
    </citation>
    <scope>NUCLEOTIDE SEQUENCE [LARGE SCALE GENOMIC DNA]</scope>
    <source>
        <strain evidence="7 8">GY 10110</strain>
    </source>
</reference>
<keyword evidence="3 5" id="KW-1133">Transmembrane helix</keyword>
<dbReference type="Pfam" id="PF12698">
    <property type="entry name" value="ABC2_membrane_3"/>
    <property type="match status" value="1"/>
</dbReference>
<evidence type="ECO:0000256" key="4">
    <source>
        <dbReference type="ARBA" id="ARBA00023136"/>
    </source>
</evidence>
<feature type="transmembrane region" description="Helical" evidence="5">
    <location>
        <begin position="290"/>
        <end position="309"/>
    </location>
</feature>
<dbReference type="RefSeq" id="WP_121679909.1">
    <property type="nucleotide sequence ID" value="NZ_RCVZ01000003.1"/>
</dbReference>
<organism evidence="7 8">
    <name type="scientific">Falsibacillus albus</name>
    <dbReference type="NCBI Taxonomy" id="2478915"/>
    <lineage>
        <taxon>Bacteria</taxon>
        <taxon>Bacillati</taxon>
        <taxon>Bacillota</taxon>
        <taxon>Bacilli</taxon>
        <taxon>Bacillales</taxon>
        <taxon>Bacillaceae</taxon>
        <taxon>Falsibacillus</taxon>
    </lineage>
</organism>
<dbReference type="PANTHER" id="PTHR43027">
    <property type="entry name" value="DOXORUBICIN RESISTANCE ABC TRANSPORTER PERMEASE PROTEIN DRRC-RELATED"/>
    <property type="match status" value="1"/>
</dbReference>
<evidence type="ECO:0000256" key="2">
    <source>
        <dbReference type="ARBA" id="ARBA00022692"/>
    </source>
</evidence>
<dbReference type="PANTHER" id="PTHR43027:SF1">
    <property type="entry name" value="DOXORUBICIN RESISTANCE ABC TRANSPORTER PERMEASE PROTEIN DRRC-RELATED"/>
    <property type="match status" value="1"/>
</dbReference>
<evidence type="ECO:0000313" key="7">
    <source>
        <dbReference type="EMBL" id="RLQ96888.1"/>
    </source>
</evidence>
<sequence length="372" mass="40411">MKIISIALKEIKTSFRDIRTFTFMLAFPIVLMLILGTALSNAFSNKISVDDIHVLYKDNSEGAVTQPFQSFSKEVKKSGVAFKEIKSGMNGKEEVKNGSYDAYVELNKEGIVLYGSDKTNIESSIVQGMLSAFAGKYNLAAEVAKADPDAVKTVLAPTKDDYIKDTALNSDHQVGSMDYYAIAMTTMIALYGAIGASSLIQGERTRNTADRLMAAPVSKGEIFIGKLLGSLLVNSVCIFAVMAFSKYVYKANWGDHPLFVLAVLLTEVIFAVSLGIGISFMAKTGAGARSIIMLTVQMAAFFGGAYFKIEGAGKMLNFFLDLSPLTWVNHGITKIIFANNYNDAYHAIALNLGFSLILLIIAVISLKRREGL</sequence>
<dbReference type="InterPro" id="IPR052902">
    <property type="entry name" value="ABC-2_transporter"/>
</dbReference>
<comment type="caution">
    <text evidence="7">The sequence shown here is derived from an EMBL/GenBank/DDBJ whole genome shotgun (WGS) entry which is preliminary data.</text>
</comment>
<proteinExistence type="predicted"/>
<keyword evidence="2 5" id="KW-0812">Transmembrane</keyword>
<dbReference type="InterPro" id="IPR047817">
    <property type="entry name" value="ABC2_TM_bact-type"/>
</dbReference>
<dbReference type="OrthoDB" id="1864035at2"/>
<gene>
    <name evidence="7" type="ORF">D9X91_06455</name>
</gene>
<evidence type="ECO:0000256" key="5">
    <source>
        <dbReference type="SAM" id="Phobius"/>
    </source>
</evidence>
<keyword evidence="4 5" id="KW-0472">Membrane</keyword>
<dbReference type="InterPro" id="IPR013525">
    <property type="entry name" value="ABC2_TM"/>
</dbReference>
<feature type="transmembrane region" description="Helical" evidence="5">
    <location>
        <begin position="21"/>
        <end position="43"/>
    </location>
</feature>
<feature type="transmembrane region" description="Helical" evidence="5">
    <location>
        <begin position="256"/>
        <end position="278"/>
    </location>
</feature>
<name>A0A3L7K1E6_9BACI</name>
<feature type="domain" description="ABC transmembrane type-2" evidence="6">
    <location>
        <begin position="139"/>
        <end position="369"/>
    </location>
</feature>
<dbReference type="GO" id="GO:0140359">
    <property type="term" value="F:ABC-type transporter activity"/>
    <property type="evidence" value="ECO:0007669"/>
    <property type="project" value="InterPro"/>
</dbReference>
<keyword evidence="8" id="KW-1185">Reference proteome</keyword>
<feature type="transmembrane region" description="Helical" evidence="5">
    <location>
        <begin position="344"/>
        <end position="366"/>
    </location>
</feature>
<comment type="subcellular location">
    <subcellularLocation>
        <location evidence="1">Membrane</location>
        <topology evidence="1">Multi-pass membrane protein</topology>
    </subcellularLocation>
</comment>
<accession>A0A3L7K1E6</accession>
<evidence type="ECO:0000256" key="3">
    <source>
        <dbReference type="ARBA" id="ARBA00022989"/>
    </source>
</evidence>
<evidence type="ECO:0000256" key="1">
    <source>
        <dbReference type="ARBA" id="ARBA00004141"/>
    </source>
</evidence>